<feature type="transmembrane region" description="Helical" evidence="1">
    <location>
        <begin position="104"/>
        <end position="127"/>
    </location>
</feature>
<evidence type="ECO:0000256" key="1">
    <source>
        <dbReference type="SAM" id="Phobius"/>
    </source>
</evidence>
<feature type="transmembrane region" description="Helical" evidence="1">
    <location>
        <begin position="74"/>
        <end position="98"/>
    </location>
</feature>
<protein>
    <submittedName>
        <fullName evidence="2">Uncharacterized membrane protein YjgN (DUF898 family)</fullName>
    </submittedName>
</protein>
<feature type="transmembrane region" description="Helical" evidence="1">
    <location>
        <begin position="299"/>
        <end position="322"/>
    </location>
</feature>
<sequence length="368" mass="39727">MNSLDQKQPLLTYDGKIGELYGIFIKNLLLQIITLGIYRFWATTNTRRYIWSRMQFQGERFEYTGTGGELFKGFLLAIAIMIGAIVGAGVLSAILHALTGSALLAALPVIALYILIAVVAAGAYFSAQRYRLSRTQWCGIRGGMTGSSLVYGGYALLYGLLCIVTLWQMLPWVSMRLAERRINASSFGSQQFHFQGRAGALYGAFVGTFVGVVALLAVLVMIFLKSFMLLLPIGHAPLKAGDPGAAMAFGSVFLFYVLFIVGALLIQCAYLALVTRHVMGNTTLGSQLRFGSSITGKRLLGMMLGNLAIVVFTLGLGLPIVLHRVMRVVADTVQVAGQLDPQTLGQSDQAPPRTGEGMLNLLDHGGAF</sequence>
<accession>A0A7Y9W6E1</accession>
<comment type="caution">
    <text evidence="2">The sequence shown here is derived from an EMBL/GenBank/DDBJ whole genome shotgun (WGS) entry which is preliminary data.</text>
</comment>
<dbReference type="Proteomes" id="UP000572540">
    <property type="component" value="Unassembled WGS sequence"/>
</dbReference>
<reference evidence="2 3" key="1">
    <citation type="submission" date="2020-07" db="EMBL/GenBank/DDBJ databases">
        <title>Exploring microbial biodiversity for novel pathways involved in the catabolism of aromatic compounds derived from lignin.</title>
        <authorList>
            <person name="Elkins J."/>
        </authorList>
    </citation>
    <scope>NUCLEOTIDE SEQUENCE [LARGE SCALE GENOMIC DNA]</scope>
    <source>
        <strain evidence="2 3">H2C3B</strain>
    </source>
</reference>
<keyword evidence="1" id="KW-0472">Membrane</keyword>
<feature type="transmembrane region" description="Helical" evidence="1">
    <location>
        <begin position="245"/>
        <end position="273"/>
    </location>
</feature>
<feature type="transmembrane region" description="Helical" evidence="1">
    <location>
        <begin position="20"/>
        <end position="41"/>
    </location>
</feature>
<dbReference type="AlphaFoldDB" id="A0A7Y9W6E1"/>
<dbReference type="Pfam" id="PF05987">
    <property type="entry name" value="DUF898"/>
    <property type="match status" value="1"/>
</dbReference>
<evidence type="ECO:0000313" key="3">
    <source>
        <dbReference type="Proteomes" id="UP000572540"/>
    </source>
</evidence>
<keyword evidence="1" id="KW-1133">Transmembrane helix</keyword>
<feature type="transmembrane region" description="Helical" evidence="1">
    <location>
        <begin position="148"/>
        <end position="170"/>
    </location>
</feature>
<keyword evidence="1" id="KW-0812">Transmembrane</keyword>
<dbReference type="RefSeq" id="WP_179710722.1">
    <property type="nucleotide sequence ID" value="NZ_JACCAU010000001.1"/>
</dbReference>
<dbReference type="InterPro" id="IPR010295">
    <property type="entry name" value="DUF898"/>
</dbReference>
<organism evidence="2 3">
    <name type="scientific">Paraburkholderia bryophila</name>
    <dbReference type="NCBI Taxonomy" id="420952"/>
    <lineage>
        <taxon>Bacteria</taxon>
        <taxon>Pseudomonadati</taxon>
        <taxon>Pseudomonadota</taxon>
        <taxon>Betaproteobacteria</taxon>
        <taxon>Burkholderiales</taxon>
        <taxon>Burkholderiaceae</taxon>
        <taxon>Paraburkholderia</taxon>
    </lineage>
</organism>
<dbReference type="EMBL" id="JACCAU010000001">
    <property type="protein sequence ID" value="NYH15086.1"/>
    <property type="molecule type" value="Genomic_DNA"/>
</dbReference>
<feature type="transmembrane region" description="Helical" evidence="1">
    <location>
        <begin position="200"/>
        <end position="224"/>
    </location>
</feature>
<evidence type="ECO:0000313" key="2">
    <source>
        <dbReference type="EMBL" id="NYH15086.1"/>
    </source>
</evidence>
<name>A0A7Y9W6E1_9BURK</name>
<proteinExistence type="predicted"/>
<gene>
    <name evidence="2" type="ORF">GGD41_002314</name>
</gene>